<reference evidence="1" key="1">
    <citation type="submission" date="2021-05" db="EMBL/GenBank/DDBJ databases">
        <authorList>
            <person name="Tanabe Y."/>
        </authorList>
    </citation>
    <scope>NUCLEOTIDE SEQUENCE</scope>
    <source>
        <strain evidence="1">BOTRYCO-1</strain>
    </source>
</reference>
<dbReference type="Proteomes" id="UP001161064">
    <property type="component" value="Unassembled WGS sequence"/>
</dbReference>
<gene>
    <name evidence="1" type="ORF">PsB1_0240</name>
</gene>
<evidence type="ECO:0000313" key="1">
    <source>
        <dbReference type="EMBL" id="GIU66086.1"/>
    </source>
</evidence>
<dbReference type="RefSeq" id="WP_284358552.1">
    <property type="nucleotide sequence ID" value="NZ_BPFZ01000001.1"/>
</dbReference>
<protein>
    <submittedName>
        <fullName evidence="1">Uncharacterized protein</fullName>
    </submittedName>
</protein>
<evidence type="ECO:0000313" key="2">
    <source>
        <dbReference type="Proteomes" id="UP001161064"/>
    </source>
</evidence>
<name>A0ABQ4PSV6_9PROT</name>
<keyword evidence="2" id="KW-1185">Reference proteome</keyword>
<dbReference type="EMBL" id="BPFZ01000001">
    <property type="protein sequence ID" value="GIU66086.1"/>
    <property type="molecule type" value="Genomic_DNA"/>
</dbReference>
<organism evidence="1 2">
    <name type="scientific">Candidatus Phycosocius spiralis</name>
    <dbReference type="NCBI Taxonomy" id="2815099"/>
    <lineage>
        <taxon>Bacteria</taxon>
        <taxon>Pseudomonadati</taxon>
        <taxon>Pseudomonadota</taxon>
        <taxon>Alphaproteobacteria</taxon>
        <taxon>Caulobacterales</taxon>
        <taxon>Caulobacterales incertae sedis</taxon>
        <taxon>Candidatus Phycosocius</taxon>
    </lineage>
</organism>
<reference evidence="1" key="2">
    <citation type="journal article" date="2023" name="ISME Commun">
        <title>Characterization of a bloom-associated alphaproteobacterial lineage, 'Candidatus Phycosocius': insights into freshwater algal-bacterial interactions.</title>
        <authorList>
            <person name="Tanabe Y."/>
            <person name="Yamaguchi H."/>
            <person name="Yoshida M."/>
            <person name="Kai A."/>
            <person name="Okazaki Y."/>
        </authorList>
    </citation>
    <scope>NUCLEOTIDE SEQUENCE</scope>
    <source>
        <strain evidence="1">BOTRYCO-1</strain>
    </source>
</reference>
<comment type="caution">
    <text evidence="1">The sequence shown here is derived from an EMBL/GenBank/DDBJ whole genome shotgun (WGS) entry which is preliminary data.</text>
</comment>
<accession>A0ABQ4PSV6</accession>
<proteinExistence type="predicted"/>
<sequence length="87" mass="9641">MTEITINLPDALTSDLQAKADAWKMSLEEVLQEAAAQLMLQEDLALEALDLTPEETEALELANRDLAQGLTISHEQAMTQFRDVLSQ</sequence>